<dbReference type="EMBL" id="BARU01006832">
    <property type="protein sequence ID" value="GAH37505.1"/>
    <property type="molecule type" value="Genomic_DNA"/>
</dbReference>
<evidence type="ECO:0000313" key="1">
    <source>
        <dbReference type="EMBL" id="GAH37505.1"/>
    </source>
</evidence>
<name>X1FYA1_9ZZZZ</name>
<sequence length="138" mass="15993">MVNEKIEISFIVTWTRLKNANNVSYKWGDGKNISIDSNWSKRNVIYRWVKNSTGEIAIVGETERRLSDRVNNYISASPTSRAGATNKKVFKEQSILSRNNNFLYLEFTESIVGYSLNDNRERKLAESLLIGFYKPYLQ</sequence>
<evidence type="ECO:0008006" key="2">
    <source>
        <dbReference type="Google" id="ProtNLM"/>
    </source>
</evidence>
<dbReference type="AlphaFoldDB" id="X1FYA1"/>
<protein>
    <recommendedName>
        <fullName evidence="2">GIY-YIG domain-containing protein</fullName>
    </recommendedName>
</protein>
<organism evidence="1">
    <name type="scientific">marine sediment metagenome</name>
    <dbReference type="NCBI Taxonomy" id="412755"/>
    <lineage>
        <taxon>unclassified sequences</taxon>
        <taxon>metagenomes</taxon>
        <taxon>ecological metagenomes</taxon>
    </lineage>
</organism>
<comment type="caution">
    <text evidence="1">The sequence shown here is derived from an EMBL/GenBank/DDBJ whole genome shotgun (WGS) entry which is preliminary data.</text>
</comment>
<reference evidence="1" key="1">
    <citation type="journal article" date="2014" name="Front. Microbiol.">
        <title>High frequency of phylogenetically diverse reductive dehalogenase-homologous genes in deep subseafloor sedimentary metagenomes.</title>
        <authorList>
            <person name="Kawai M."/>
            <person name="Futagami T."/>
            <person name="Toyoda A."/>
            <person name="Takaki Y."/>
            <person name="Nishi S."/>
            <person name="Hori S."/>
            <person name="Arai W."/>
            <person name="Tsubouchi T."/>
            <person name="Morono Y."/>
            <person name="Uchiyama I."/>
            <person name="Ito T."/>
            <person name="Fujiyama A."/>
            <person name="Inagaki F."/>
            <person name="Takami H."/>
        </authorList>
    </citation>
    <scope>NUCLEOTIDE SEQUENCE</scope>
    <source>
        <strain evidence="1">Expedition CK06-06</strain>
    </source>
</reference>
<accession>X1FYA1</accession>
<gene>
    <name evidence="1" type="ORF">S03H2_13455</name>
</gene>
<proteinExistence type="predicted"/>